<dbReference type="Gene3D" id="3.40.190.10">
    <property type="entry name" value="Periplasmic binding protein-like II"/>
    <property type="match status" value="2"/>
</dbReference>
<proteinExistence type="predicted"/>
<dbReference type="SMART" id="SM00062">
    <property type="entry name" value="PBPb"/>
    <property type="match status" value="1"/>
</dbReference>
<feature type="domain" description="Solute-binding protein family 3/N-terminal" evidence="2">
    <location>
        <begin position="1"/>
        <end position="214"/>
    </location>
</feature>
<dbReference type="PANTHER" id="PTHR35936:SF17">
    <property type="entry name" value="ARGININE-BINDING EXTRACELLULAR PROTEIN ARTP"/>
    <property type="match status" value="1"/>
</dbReference>
<dbReference type="SUPFAM" id="SSF53850">
    <property type="entry name" value="Periplasmic binding protein-like II"/>
    <property type="match status" value="1"/>
</dbReference>
<keyword evidence="1" id="KW-0732">Signal</keyword>
<dbReference type="PANTHER" id="PTHR35936">
    <property type="entry name" value="MEMBRANE-BOUND LYTIC MUREIN TRANSGLYCOSYLASE F"/>
    <property type="match status" value="1"/>
</dbReference>
<evidence type="ECO:0000256" key="1">
    <source>
        <dbReference type="ARBA" id="ARBA00022729"/>
    </source>
</evidence>
<evidence type="ECO:0000259" key="2">
    <source>
        <dbReference type="SMART" id="SM00062"/>
    </source>
</evidence>
<dbReference type="EMBL" id="VSSQ01088532">
    <property type="protein sequence ID" value="MPN35136.1"/>
    <property type="molecule type" value="Genomic_DNA"/>
</dbReference>
<sequence>MNYYDDNGKLVGFETEFSTALCEKLGVTPEFIEINWDTKEVELAAKNIDCIWNGLTVTEERKENIGFSDSYIKNMQVVVIKADKADTYKDTASLASANLVAEVGSAGESAIQADESLKSASYTAVPKQADALMEVKAGTADAAVIDYVMAKAMVGEGTDYSELMILPNLELAVEEYAIGFRVGSNIIPKANEIIAELIADGTLDSIAATYGLTDSLLSNQ</sequence>
<dbReference type="InterPro" id="IPR001638">
    <property type="entry name" value="Solute-binding_3/MltF_N"/>
</dbReference>
<dbReference type="Pfam" id="PF00497">
    <property type="entry name" value="SBP_bac_3"/>
    <property type="match status" value="1"/>
</dbReference>
<reference evidence="3" key="1">
    <citation type="submission" date="2019-08" db="EMBL/GenBank/DDBJ databases">
        <authorList>
            <person name="Kucharzyk K."/>
            <person name="Murdoch R.W."/>
            <person name="Higgins S."/>
            <person name="Loffler F."/>
        </authorList>
    </citation>
    <scope>NUCLEOTIDE SEQUENCE</scope>
</reference>
<organism evidence="3">
    <name type="scientific">bioreactor metagenome</name>
    <dbReference type="NCBI Taxonomy" id="1076179"/>
    <lineage>
        <taxon>unclassified sequences</taxon>
        <taxon>metagenomes</taxon>
        <taxon>ecological metagenomes</taxon>
    </lineage>
</organism>
<accession>A0A645H9E6</accession>
<gene>
    <name evidence="3" type="primary">fliY_29</name>
    <name evidence="3" type="ORF">SDC9_182631</name>
</gene>
<name>A0A645H9E6_9ZZZZ</name>
<evidence type="ECO:0000313" key="3">
    <source>
        <dbReference type="EMBL" id="MPN35136.1"/>
    </source>
</evidence>
<protein>
    <submittedName>
        <fullName evidence="3">L-cystine-binding protein FliY</fullName>
    </submittedName>
</protein>
<dbReference type="AlphaFoldDB" id="A0A645H9E6"/>
<comment type="caution">
    <text evidence="3">The sequence shown here is derived from an EMBL/GenBank/DDBJ whole genome shotgun (WGS) entry which is preliminary data.</text>
</comment>